<evidence type="ECO:0000313" key="2">
    <source>
        <dbReference type="Proteomes" id="UP000002358"/>
    </source>
</evidence>
<dbReference type="InParanoid" id="A0A7M7T8Z3"/>
<dbReference type="PANTHER" id="PTHR35617">
    <property type="entry name" value="PHAGE_INTEGRASE DOMAIN-CONTAINING PROTEIN"/>
    <property type="match status" value="1"/>
</dbReference>
<name>A0A7M7T8Z3_NASVI</name>
<sequence length="295" mass="33081">MDKDWRTSLLKKYLIPSNCSLLNAPQLNAEVKSVISSIALKKDNYNETRQQQLGAGITAIAKALTALLNSEEDGKSANLKALLIEHLGDGDEIFNMDAPYVSSSDYIRKAFEMRGMPTSALDTMIASLSAGTLRQYNKPLKMWDEFCKREQICPFTANVSKVLEFLDLSFQNCKRFCKVVAKLKPQTPKYTCTCDPDTVLQYLENLYPHESLNLEKLTKKFVTLLALITAQRVQTLSKIKIVNININPNGAEIVITDSLKTTDVNNTQPILKIPIFTEKIKVCVFSTTSFQETVP</sequence>
<organism evidence="1 2">
    <name type="scientific">Nasonia vitripennis</name>
    <name type="common">Parasitic wasp</name>
    <dbReference type="NCBI Taxonomy" id="7425"/>
    <lineage>
        <taxon>Eukaryota</taxon>
        <taxon>Metazoa</taxon>
        <taxon>Ecdysozoa</taxon>
        <taxon>Arthropoda</taxon>
        <taxon>Hexapoda</taxon>
        <taxon>Insecta</taxon>
        <taxon>Pterygota</taxon>
        <taxon>Neoptera</taxon>
        <taxon>Endopterygota</taxon>
        <taxon>Hymenoptera</taxon>
        <taxon>Apocrita</taxon>
        <taxon>Proctotrupomorpha</taxon>
        <taxon>Chalcidoidea</taxon>
        <taxon>Pteromalidae</taxon>
        <taxon>Pteromalinae</taxon>
        <taxon>Nasonia</taxon>
    </lineage>
</organism>
<keyword evidence="2" id="KW-1185">Reference proteome</keyword>
<protein>
    <submittedName>
        <fullName evidence="1">Uncharacterized protein</fullName>
    </submittedName>
</protein>
<dbReference type="KEGG" id="nvi:116416958"/>
<reference evidence="1" key="1">
    <citation type="submission" date="2021-01" db="UniProtKB">
        <authorList>
            <consortium name="EnsemblMetazoa"/>
        </authorList>
    </citation>
    <scope>IDENTIFICATION</scope>
</reference>
<dbReference type="AlphaFoldDB" id="A0A7M7T8Z3"/>
<accession>A0A7M7T8Z3</accession>
<dbReference type="OrthoDB" id="7698113at2759"/>
<dbReference type="GeneID" id="116416958"/>
<dbReference type="Proteomes" id="UP000002358">
    <property type="component" value="Chromosome 3"/>
</dbReference>
<dbReference type="PANTHER" id="PTHR35617:SF3">
    <property type="entry name" value="CORE-BINDING (CB) DOMAIN-CONTAINING PROTEIN"/>
    <property type="match status" value="1"/>
</dbReference>
<evidence type="ECO:0000313" key="1">
    <source>
        <dbReference type="EnsemblMetazoa" id="XP_031783513"/>
    </source>
</evidence>
<dbReference type="RefSeq" id="XP_031783513.1">
    <property type="nucleotide sequence ID" value="XM_031927653.1"/>
</dbReference>
<dbReference type="EnsemblMetazoa" id="XM_031927653">
    <property type="protein sequence ID" value="XP_031783513"/>
    <property type="gene ID" value="LOC116416958"/>
</dbReference>
<proteinExistence type="predicted"/>